<protein>
    <submittedName>
        <fullName evidence="1">Uncharacterized protein</fullName>
    </submittedName>
</protein>
<comment type="caution">
    <text evidence="1">The sequence shown here is derived from an EMBL/GenBank/DDBJ whole genome shotgun (WGS) entry which is preliminary data.</text>
</comment>
<reference evidence="1 2" key="2">
    <citation type="journal article" date="2022" name="Mol. Ecol. Resour.">
        <title>The genomes of chicory, endive, great burdock and yacon provide insights into Asteraceae paleo-polyploidization history and plant inulin production.</title>
        <authorList>
            <person name="Fan W."/>
            <person name="Wang S."/>
            <person name="Wang H."/>
            <person name="Wang A."/>
            <person name="Jiang F."/>
            <person name="Liu H."/>
            <person name="Zhao H."/>
            <person name="Xu D."/>
            <person name="Zhang Y."/>
        </authorList>
    </citation>
    <scope>NUCLEOTIDE SEQUENCE [LARGE SCALE GENOMIC DNA]</scope>
    <source>
        <strain evidence="2">cv. Punajuju</strain>
        <tissue evidence="1">Leaves</tissue>
    </source>
</reference>
<name>A0ACB9DZA4_CICIN</name>
<proteinExistence type="predicted"/>
<keyword evidence="2" id="KW-1185">Reference proteome</keyword>
<sequence>MTALEATMWKEAMDSEIKSMNDNQVWNLVDNVPGRKTVGCKWIFKKKTDMDGKVHTFKARLVAKGFTQTPGVNFDKTFSLVAKIKSIRIMLAISAFDDYEIWQMDVNTAFLNGKLAEDVYMNQPEGFEDAKFPNRVCKLDKSIYGLKQASHSWNLCFHEKVKEFGFSRSKDESCVYTKASGSIVTFLVLYVDDILLIGNDISTLQEVKSWLGKCFAMKDLGEAAYILGIRILRDRKKRLIGISQSVYLDKVLKRFIMENSNKGELPMQSNTKLCKTQYPSTDEEIGEMSRVPYASVVGSIMYAMTCTRSDVAFALSMVSRYQGNPGRAYWIAVKNIIKYLQRTKDLILVLGGRDTLRVYGYSDATFQTDTDNYWSQSGWVFLLNGGAVTWKSSKQETVADSTCELEYRATSEASKAKTWLKKFIADLGVVPTIQQPMELFCDNEGAVALTKEPRDHGKSRHIDKKYHYIRHRVEEGHLLVKRVSSEENPANPLTKALYRIKHHQHARSIGLKDDISFGN</sequence>
<reference evidence="2" key="1">
    <citation type="journal article" date="2022" name="Mol. Ecol. Resour.">
        <title>The genomes of chicory, endive, great burdock and yacon provide insights into Asteraceae palaeo-polyploidization history and plant inulin production.</title>
        <authorList>
            <person name="Fan W."/>
            <person name="Wang S."/>
            <person name="Wang H."/>
            <person name="Wang A."/>
            <person name="Jiang F."/>
            <person name="Liu H."/>
            <person name="Zhao H."/>
            <person name="Xu D."/>
            <person name="Zhang Y."/>
        </authorList>
    </citation>
    <scope>NUCLEOTIDE SEQUENCE [LARGE SCALE GENOMIC DNA]</scope>
    <source>
        <strain evidence="2">cv. Punajuju</strain>
    </source>
</reference>
<organism evidence="1 2">
    <name type="scientific">Cichorium intybus</name>
    <name type="common">Chicory</name>
    <dbReference type="NCBI Taxonomy" id="13427"/>
    <lineage>
        <taxon>Eukaryota</taxon>
        <taxon>Viridiplantae</taxon>
        <taxon>Streptophyta</taxon>
        <taxon>Embryophyta</taxon>
        <taxon>Tracheophyta</taxon>
        <taxon>Spermatophyta</taxon>
        <taxon>Magnoliopsida</taxon>
        <taxon>eudicotyledons</taxon>
        <taxon>Gunneridae</taxon>
        <taxon>Pentapetalae</taxon>
        <taxon>asterids</taxon>
        <taxon>campanulids</taxon>
        <taxon>Asterales</taxon>
        <taxon>Asteraceae</taxon>
        <taxon>Cichorioideae</taxon>
        <taxon>Cichorieae</taxon>
        <taxon>Cichoriinae</taxon>
        <taxon>Cichorium</taxon>
    </lineage>
</organism>
<evidence type="ECO:0000313" key="1">
    <source>
        <dbReference type="EMBL" id="KAI3752079.1"/>
    </source>
</evidence>
<evidence type="ECO:0000313" key="2">
    <source>
        <dbReference type="Proteomes" id="UP001055811"/>
    </source>
</evidence>
<dbReference type="Proteomes" id="UP001055811">
    <property type="component" value="Linkage Group LG04"/>
</dbReference>
<dbReference type="EMBL" id="CM042012">
    <property type="protein sequence ID" value="KAI3752079.1"/>
    <property type="molecule type" value="Genomic_DNA"/>
</dbReference>
<gene>
    <name evidence="1" type="ORF">L2E82_23239</name>
</gene>
<accession>A0ACB9DZA4</accession>